<dbReference type="Proteomes" id="UP000027265">
    <property type="component" value="Unassembled WGS sequence"/>
</dbReference>
<name>A0A067PGS4_9AGAM</name>
<dbReference type="PANTHER" id="PTHR38887">
    <property type="entry name" value="CHROMOSOME 21, WHOLE GENOME SHOTGUN SEQUENCE"/>
    <property type="match status" value="1"/>
</dbReference>
<protein>
    <submittedName>
        <fullName evidence="2">Uncharacterized protein</fullName>
    </submittedName>
</protein>
<feature type="compositionally biased region" description="Basic and acidic residues" evidence="1">
    <location>
        <begin position="273"/>
        <end position="286"/>
    </location>
</feature>
<dbReference type="InterPro" id="IPR053221">
    <property type="entry name" value="Burnettramic_acid_biosynth"/>
</dbReference>
<dbReference type="PANTHER" id="PTHR38887:SF1">
    <property type="entry name" value="RAS MODIFICATION PROTEIN ERF4"/>
    <property type="match status" value="1"/>
</dbReference>
<feature type="region of interest" description="Disordered" evidence="1">
    <location>
        <begin position="375"/>
        <end position="399"/>
    </location>
</feature>
<evidence type="ECO:0000313" key="2">
    <source>
        <dbReference type="EMBL" id="KDQ49681.1"/>
    </source>
</evidence>
<feature type="compositionally biased region" description="Acidic residues" evidence="1">
    <location>
        <begin position="375"/>
        <end position="386"/>
    </location>
</feature>
<organism evidence="2 3">
    <name type="scientific">Jaapia argillacea MUCL 33604</name>
    <dbReference type="NCBI Taxonomy" id="933084"/>
    <lineage>
        <taxon>Eukaryota</taxon>
        <taxon>Fungi</taxon>
        <taxon>Dikarya</taxon>
        <taxon>Basidiomycota</taxon>
        <taxon>Agaricomycotina</taxon>
        <taxon>Agaricomycetes</taxon>
        <taxon>Agaricomycetidae</taxon>
        <taxon>Jaapiales</taxon>
        <taxon>Jaapiaceae</taxon>
        <taxon>Jaapia</taxon>
    </lineage>
</organism>
<reference evidence="3" key="1">
    <citation type="journal article" date="2014" name="Proc. Natl. Acad. Sci. U.S.A.">
        <title>Extensive sampling of basidiomycete genomes demonstrates inadequacy of the white-rot/brown-rot paradigm for wood decay fungi.</title>
        <authorList>
            <person name="Riley R."/>
            <person name="Salamov A.A."/>
            <person name="Brown D.W."/>
            <person name="Nagy L.G."/>
            <person name="Floudas D."/>
            <person name="Held B.W."/>
            <person name="Levasseur A."/>
            <person name="Lombard V."/>
            <person name="Morin E."/>
            <person name="Otillar R."/>
            <person name="Lindquist E.A."/>
            <person name="Sun H."/>
            <person name="LaButti K.M."/>
            <person name="Schmutz J."/>
            <person name="Jabbour D."/>
            <person name="Luo H."/>
            <person name="Baker S.E."/>
            <person name="Pisabarro A.G."/>
            <person name="Walton J.D."/>
            <person name="Blanchette R.A."/>
            <person name="Henrissat B."/>
            <person name="Martin F."/>
            <person name="Cullen D."/>
            <person name="Hibbett D.S."/>
            <person name="Grigoriev I.V."/>
        </authorList>
    </citation>
    <scope>NUCLEOTIDE SEQUENCE [LARGE SCALE GENOMIC DNA]</scope>
    <source>
        <strain evidence="3">MUCL 33604</strain>
    </source>
</reference>
<evidence type="ECO:0000256" key="1">
    <source>
        <dbReference type="SAM" id="MobiDB-lite"/>
    </source>
</evidence>
<dbReference type="AlphaFoldDB" id="A0A067PGS4"/>
<accession>A0A067PGS4</accession>
<feature type="non-terminal residue" evidence="2">
    <location>
        <position position="399"/>
    </location>
</feature>
<dbReference type="InParanoid" id="A0A067PGS4"/>
<dbReference type="OrthoDB" id="3068835at2759"/>
<gene>
    <name evidence="2" type="ORF">JAAARDRAFT_165374</name>
</gene>
<dbReference type="HOGENOM" id="CLU_048462_0_0_1"/>
<sequence length="399" mass="43842">MPSPSHTPDAKSSGLQLVRDSEYLIQSFLPGEAAPPSYSPTELPLPLCIPQIKGSFDSPFLRGYNAALGDTVDLTETELLSFIDGLNLAIVASPPLRVVSVAAMGISFVPYHWAIIAGVAVQTAVQTGIHVLSKTLTDRYLRAANLRLFKPRGLSARLCTTEAMLHLIAGAPVKEESSTMKTINKVGRGVGSLLLRLPIPFSSRIVRAISDKPPTVEVTQGDAKNSIIRRRLALVDGIALPLDLNVPPPEKAQGVMDTMQSWGVKFEGCMSGRQEKKAEEKRRALADRQSAGGSRRQRRAHGPVHTLIGARETRGERKVKNADLIEHWGTKKTVGKESRCERKAKNADLVEHWGTKTTLWLVILPAEKDEEIEGIEMAEDPENEERVDDRTFQEELELE</sequence>
<dbReference type="EMBL" id="KL197776">
    <property type="protein sequence ID" value="KDQ49681.1"/>
    <property type="molecule type" value="Genomic_DNA"/>
</dbReference>
<proteinExistence type="predicted"/>
<feature type="region of interest" description="Disordered" evidence="1">
    <location>
        <begin position="273"/>
        <end position="304"/>
    </location>
</feature>
<keyword evidence="3" id="KW-1185">Reference proteome</keyword>
<dbReference type="STRING" id="933084.A0A067PGS4"/>
<evidence type="ECO:0000313" key="3">
    <source>
        <dbReference type="Proteomes" id="UP000027265"/>
    </source>
</evidence>